<name>A0A2J6R3K2_HYAVF</name>
<dbReference type="PROSITE" id="PS00463">
    <property type="entry name" value="ZN2_CY6_FUNGAL_1"/>
    <property type="match status" value="1"/>
</dbReference>
<dbReference type="AlphaFoldDB" id="A0A2J6R3K2"/>
<dbReference type="PROSITE" id="PS50048">
    <property type="entry name" value="ZN2_CY6_FUNGAL_2"/>
    <property type="match status" value="1"/>
</dbReference>
<dbReference type="PANTHER" id="PTHR47785:SF5">
    <property type="entry name" value="ZN(II)2CYS6 TRANSCRIPTION FACTOR (EUROFUNG)"/>
    <property type="match status" value="1"/>
</dbReference>
<sequence length="599" mass="68618">RRRIACQQCRRKKVKCDNVRPICGFCAAASQRCVYMESHGGNAKIEPTTRELLDRLDQIQERVDSIASRIGTQGMWFPQNVAADGLSKDYLRIPSSNTTADTVLTWPIFQSRFPPEHLTNTLLTNTTRERDENSENNEAFFVHLSFEPLSDERIPYLLNRFLENVHTKNPILDVEALIRWGKRAAAQGPGWDATSCLVLLACALGAISLPFQSSVADRVGSSSYTSSTTSSTVFSREIRQAESCYSLACRRLGLLRHTVLGAQCYFYSAVYLMYTFHPIEAWNHFCQASTFYQIHFHKTTKSLHLSVDPAIGSTRVVTQRRLEQSLYWSCFKSECEMRVELHLPQSAIANIDYPHMFPSPPSHPADESGSEQVEGDTLRFEEGLRDYTNKVLVEEKSWYYYLTEVALRRIGNRILNTFYRKDHTSWANIIPLIPIAKEFQAQILVWSANLPPSMQYDDNALEHLTPSQELSWATCNRLLEMRFWLFQPFLYHVIHCDPLHAESQHSADIQSLVEAAMECNVETVRNRTLRHRHHGIWFDIRAVITASFTVIAAAKSGRVEVAPEWEDRIKLVIATLAFWEGESPDVRKSREVLEELFAE</sequence>
<dbReference type="Proteomes" id="UP000235786">
    <property type="component" value="Unassembled WGS sequence"/>
</dbReference>
<dbReference type="PANTHER" id="PTHR47785">
    <property type="entry name" value="ZN(II)2CYS6 TRANSCRIPTION FACTOR (EUROFUNG)-RELATED-RELATED"/>
    <property type="match status" value="1"/>
</dbReference>
<accession>A0A2J6R3K2</accession>
<reference evidence="3 4" key="1">
    <citation type="submission" date="2016-04" db="EMBL/GenBank/DDBJ databases">
        <title>A degradative enzymes factory behind the ericoid mycorrhizal symbiosis.</title>
        <authorList>
            <consortium name="DOE Joint Genome Institute"/>
            <person name="Martino E."/>
            <person name="Morin E."/>
            <person name="Grelet G."/>
            <person name="Kuo A."/>
            <person name="Kohler A."/>
            <person name="Daghino S."/>
            <person name="Barry K."/>
            <person name="Choi C."/>
            <person name="Cichocki N."/>
            <person name="Clum A."/>
            <person name="Copeland A."/>
            <person name="Hainaut M."/>
            <person name="Haridas S."/>
            <person name="Labutti K."/>
            <person name="Lindquist E."/>
            <person name="Lipzen A."/>
            <person name="Khouja H.-R."/>
            <person name="Murat C."/>
            <person name="Ohm R."/>
            <person name="Olson A."/>
            <person name="Spatafora J."/>
            <person name="Veneault-Fourrey C."/>
            <person name="Henrissat B."/>
            <person name="Grigoriev I."/>
            <person name="Martin F."/>
            <person name="Perotto S."/>
        </authorList>
    </citation>
    <scope>NUCLEOTIDE SEQUENCE [LARGE SCALE GENOMIC DNA]</scope>
    <source>
        <strain evidence="3 4">F</strain>
    </source>
</reference>
<feature type="non-terminal residue" evidence="3">
    <location>
        <position position="1"/>
    </location>
</feature>
<protein>
    <recommendedName>
        <fullName evidence="2">Zn(2)-C6 fungal-type domain-containing protein</fullName>
    </recommendedName>
</protein>
<evidence type="ECO:0000256" key="1">
    <source>
        <dbReference type="ARBA" id="ARBA00023242"/>
    </source>
</evidence>
<gene>
    <name evidence="3" type="ORF">L207DRAFT_399121</name>
</gene>
<evidence type="ECO:0000259" key="2">
    <source>
        <dbReference type="PROSITE" id="PS50048"/>
    </source>
</evidence>
<dbReference type="InterPro" id="IPR036864">
    <property type="entry name" value="Zn2-C6_fun-type_DNA-bd_sf"/>
</dbReference>
<dbReference type="InterPro" id="IPR001138">
    <property type="entry name" value="Zn2Cys6_DnaBD"/>
</dbReference>
<dbReference type="SUPFAM" id="SSF57701">
    <property type="entry name" value="Zn2/Cys6 DNA-binding domain"/>
    <property type="match status" value="1"/>
</dbReference>
<dbReference type="EMBL" id="KZ613957">
    <property type="protein sequence ID" value="PMD33104.1"/>
    <property type="molecule type" value="Genomic_DNA"/>
</dbReference>
<feature type="non-terminal residue" evidence="3">
    <location>
        <position position="599"/>
    </location>
</feature>
<dbReference type="CDD" id="cd12148">
    <property type="entry name" value="fungal_TF_MHR"/>
    <property type="match status" value="1"/>
</dbReference>
<dbReference type="InterPro" id="IPR053181">
    <property type="entry name" value="EcdB-like_regulator"/>
</dbReference>
<evidence type="ECO:0000313" key="3">
    <source>
        <dbReference type="EMBL" id="PMD33104.1"/>
    </source>
</evidence>
<proteinExistence type="predicted"/>
<evidence type="ECO:0000313" key="4">
    <source>
        <dbReference type="Proteomes" id="UP000235786"/>
    </source>
</evidence>
<organism evidence="3 4">
    <name type="scientific">Hyaloscypha variabilis (strain UAMH 11265 / GT02V1 / F)</name>
    <name type="common">Meliniomyces variabilis</name>
    <dbReference type="NCBI Taxonomy" id="1149755"/>
    <lineage>
        <taxon>Eukaryota</taxon>
        <taxon>Fungi</taxon>
        <taxon>Dikarya</taxon>
        <taxon>Ascomycota</taxon>
        <taxon>Pezizomycotina</taxon>
        <taxon>Leotiomycetes</taxon>
        <taxon>Helotiales</taxon>
        <taxon>Hyaloscyphaceae</taxon>
        <taxon>Hyaloscypha</taxon>
        <taxon>Hyaloscypha variabilis</taxon>
    </lineage>
</organism>
<keyword evidence="1" id="KW-0539">Nucleus</keyword>
<dbReference type="GO" id="GO:0000981">
    <property type="term" value="F:DNA-binding transcription factor activity, RNA polymerase II-specific"/>
    <property type="evidence" value="ECO:0007669"/>
    <property type="project" value="InterPro"/>
</dbReference>
<dbReference type="GO" id="GO:0008270">
    <property type="term" value="F:zinc ion binding"/>
    <property type="evidence" value="ECO:0007669"/>
    <property type="project" value="InterPro"/>
</dbReference>
<dbReference type="CDD" id="cd00067">
    <property type="entry name" value="GAL4"/>
    <property type="match status" value="1"/>
</dbReference>
<dbReference type="SMART" id="SM00066">
    <property type="entry name" value="GAL4"/>
    <property type="match status" value="1"/>
</dbReference>
<dbReference type="Gene3D" id="4.10.240.10">
    <property type="entry name" value="Zn(2)-C6 fungal-type DNA-binding domain"/>
    <property type="match status" value="1"/>
</dbReference>
<dbReference type="OrthoDB" id="4356994at2759"/>
<dbReference type="Pfam" id="PF00172">
    <property type="entry name" value="Zn_clus"/>
    <property type="match status" value="1"/>
</dbReference>
<feature type="domain" description="Zn(2)-C6 fungal-type" evidence="2">
    <location>
        <begin position="5"/>
        <end position="35"/>
    </location>
</feature>
<keyword evidence="4" id="KW-1185">Reference proteome</keyword>
<dbReference type="STRING" id="1149755.A0A2J6R3K2"/>